<evidence type="ECO:0000313" key="1">
    <source>
        <dbReference type="EMBL" id="WFR98060.1"/>
    </source>
</evidence>
<sequence>MTYIVIEYLEISYRLQSNEMGVRGMPAEAKLVVELVEENLKTTVMRTESANPAIQRLRSRVLSNAETSDIITSYDRMHHRHNRS</sequence>
<dbReference type="AlphaFoldDB" id="A0AAF1K942"/>
<dbReference type="NCBIfam" id="NF041705">
    <property type="entry name" value="RIPP_cyclo_YhhA"/>
    <property type="match status" value="1"/>
</dbReference>
<dbReference type="EMBL" id="CP117256">
    <property type="protein sequence ID" value="WFR98060.1"/>
    <property type="molecule type" value="Genomic_DNA"/>
</dbReference>
<reference evidence="2" key="2">
    <citation type="journal article" date="2023" name="MicrobiologyOpen">
        <title>Genomics of the tumorigenes clade of the family Rhizobiaceae and description of Rhizobium rhododendri sp. nov.</title>
        <authorList>
            <person name="Kuzmanovic N."/>
            <person name="diCenzo G.C."/>
            <person name="Bunk B."/>
            <person name="Sproeer C."/>
            <person name="Fruehling A."/>
            <person name="Neumann-Schaal M."/>
            <person name="Overmann J."/>
            <person name="Smalla K."/>
        </authorList>
    </citation>
    <scope>NUCLEOTIDE SEQUENCE [LARGE SCALE GENOMIC DNA]</scope>
    <source>
        <strain evidence="2">1078</strain>
        <plasmid evidence="2">pRt1078</plasmid>
    </source>
</reference>
<reference evidence="1 2" key="1">
    <citation type="journal article" date="2018" name="Sci. Rep.">
        <title>Rhizobium tumorigenes sp. nov., a novel plant tumorigenic bacterium isolated from cane gall tumors on thornless blackberry.</title>
        <authorList>
            <person name="Kuzmanovi N."/>
            <person name="Smalla K."/>
            <person name="Gronow S."/>
            <person name="PuBawska J."/>
        </authorList>
    </citation>
    <scope>NUCLEOTIDE SEQUENCE [LARGE SCALE GENOMIC DNA]</scope>
    <source>
        <strain evidence="1 2">1078</strain>
    </source>
</reference>
<keyword evidence="1" id="KW-0614">Plasmid</keyword>
<dbReference type="RefSeq" id="WP_133255572.1">
    <property type="nucleotide sequence ID" value="NZ_CP117256.1"/>
</dbReference>
<dbReference type="KEGG" id="rtu:PR017_19490"/>
<dbReference type="Proteomes" id="UP000249499">
    <property type="component" value="Plasmid pRt1078"/>
</dbReference>
<protein>
    <submittedName>
        <fullName evidence="1">Uncharacterized protein</fullName>
    </submittedName>
</protein>
<proteinExistence type="predicted"/>
<accession>A0AAF1K942</accession>
<organism evidence="1 2">
    <name type="scientific">Rhizobium tumorigenes</name>
    <dbReference type="NCBI Taxonomy" id="2041385"/>
    <lineage>
        <taxon>Bacteria</taxon>
        <taxon>Pseudomonadati</taxon>
        <taxon>Pseudomonadota</taxon>
        <taxon>Alphaproteobacteria</taxon>
        <taxon>Hyphomicrobiales</taxon>
        <taxon>Rhizobiaceae</taxon>
        <taxon>Rhizobium/Agrobacterium group</taxon>
        <taxon>Rhizobium</taxon>
    </lineage>
</organism>
<gene>
    <name evidence="1" type="ORF">PR017_19490</name>
</gene>
<keyword evidence="2" id="KW-1185">Reference proteome</keyword>
<geneLocation type="plasmid" evidence="1 2">
    <name>pRt1078</name>
</geneLocation>
<name>A0AAF1K942_9HYPH</name>
<evidence type="ECO:0000313" key="2">
    <source>
        <dbReference type="Proteomes" id="UP000249499"/>
    </source>
</evidence>